<evidence type="ECO:0000313" key="2">
    <source>
        <dbReference type="EMBL" id="BDI20427.1"/>
    </source>
</evidence>
<dbReference type="RefSeq" id="WP_251957809.1">
    <property type="nucleotide sequence ID" value="NZ_AP025732.1"/>
</dbReference>
<dbReference type="Proteomes" id="UP001055453">
    <property type="component" value="Chromosome"/>
</dbReference>
<keyword evidence="3" id="KW-1185">Reference proteome</keyword>
<name>A0ABM7ZAZ1_NOSCO</name>
<dbReference type="InterPro" id="IPR010985">
    <property type="entry name" value="Ribbon_hlx_hlx"/>
</dbReference>
<gene>
    <name evidence="2" type="ORF">ANSO36C_62290</name>
</gene>
<evidence type="ECO:0000313" key="3">
    <source>
        <dbReference type="Proteomes" id="UP001055453"/>
    </source>
</evidence>
<accession>A0ABM7ZAZ1</accession>
<sequence>MKKKWAVKRLTVNLTTEEMKKLESYCVLTGRPATDVIRELLRTLEVENAENSETGTADSTITVGSGSKSH</sequence>
<reference evidence="2" key="1">
    <citation type="submission" date="2022-04" db="EMBL/GenBank/DDBJ databases">
        <title>Complete genome sequence of a cyanobacterium, Nostoc sp. SO-36, isolated in Antarctica.</title>
        <authorList>
            <person name="Kanesaki Y."/>
            <person name="Effendi D."/>
            <person name="Sakamoto T."/>
            <person name="Ohtani S."/>
            <person name="Awai K."/>
        </authorList>
    </citation>
    <scope>NUCLEOTIDE SEQUENCE</scope>
    <source>
        <strain evidence="2">SO-36</strain>
    </source>
</reference>
<evidence type="ECO:0008006" key="4">
    <source>
        <dbReference type="Google" id="ProtNLM"/>
    </source>
</evidence>
<dbReference type="SUPFAM" id="SSF47598">
    <property type="entry name" value="Ribbon-helix-helix"/>
    <property type="match status" value="1"/>
</dbReference>
<feature type="compositionally biased region" description="Polar residues" evidence="1">
    <location>
        <begin position="49"/>
        <end position="70"/>
    </location>
</feature>
<proteinExistence type="predicted"/>
<dbReference type="EMBL" id="AP025732">
    <property type="protein sequence ID" value="BDI20427.1"/>
    <property type="molecule type" value="Genomic_DNA"/>
</dbReference>
<feature type="region of interest" description="Disordered" evidence="1">
    <location>
        <begin position="48"/>
        <end position="70"/>
    </location>
</feature>
<organism evidence="2 3">
    <name type="scientific">Nostoc cf. commune SO-36</name>
    <dbReference type="NCBI Taxonomy" id="449208"/>
    <lineage>
        <taxon>Bacteria</taxon>
        <taxon>Bacillati</taxon>
        <taxon>Cyanobacteriota</taxon>
        <taxon>Cyanophyceae</taxon>
        <taxon>Nostocales</taxon>
        <taxon>Nostocaceae</taxon>
        <taxon>Nostoc</taxon>
    </lineage>
</organism>
<evidence type="ECO:0000256" key="1">
    <source>
        <dbReference type="SAM" id="MobiDB-lite"/>
    </source>
</evidence>
<protein>
    <recommendedName>
        <fullName evidence="4">CopG family transcriptional regulator</fullName>
    </recommendedName>
</protein>